<proteinExistence type="predicted"/>
<dbReference type="EMBL" id="BAMD01000014">
    <property type="protein sequence ID" value="GAF02847.1"/>
    <property type="molecule type" value="Genomic_DNA"/>
</dbReference>
<protein>
    <submittedName>
        <fullName evidence="1">Uncharacterized protein</fullName>
    </submittedName>
</protein>
<dbReference type="Proteomes" id="UP000019402">
    <property type="component" value="Unassembled WGS sequence"/>
</dbReference>
<dbReference type="AlphaFoldDB" id="W7Y451"/>
<evidence type="ECO:0000313" key="1">
    <source>
        <dbReference type="EMBL" id="GAF02847.1"/>
    </source>
</evidence>
<evidence type="ECO:0000313" key="2">
    <source>
        <dbReference type="Proteomes" id="UP000019402"/>
    </source>
</evidence>
<sequence>MKNYFAFLWSVKVFMLFTLLLCSLALYSQTTEDFELEINATSFTSEGVLFNVSGQLEVVHYNAYGANASNYYMESEFGVPLPSQTLGSISIASGKVFNLYSAAVWPSIDAGSSQVVCLCFLLENVMAQR</sequence>
<reference evidence="1 2" key="1">
    <citation type="journal article" date="2014" name="Genome Announc.">
        <title>Draft Genome Sequence of Cytophaga fermentans JCM 21142T, a Facultative Anaerobe Isolated from Marine Mud.</title>
        <authorList>
            <person name="Starns D."/>
            <person name="Oshima K."/>
            <person name="Suda W."/>
            <person name="Iino T."/>
            <person name="Yuki M."/>
            <person name="Inoue J."/>
            <person name="Kitamura K."/>
            <person name="Iida T."/>
            <person name="Darby A."/>
            <person name="Hattori M."/>
            <person name="Ohkuma M."/>
        </authorList>
    </citation>
    <scope>NUCLEOTIDE SEQUENCE [LARGE SCALE GENOMIC DNA]</scope>
    <source>
        <strain evidence="1 2">JCM 21142</strain>
    </source>
</reference>
<name>W7Y451_9BACT</name>
<accession>W7Y451</accession>
<gene>
    <name evidence="1" type="ORF">JCM21142_41492</name>
</gene>
<comment type="caution">
    <text evidence="1">The sequence shown here is derived from an EMBL/GenBank/DDBJ whole genome shotgun (WGS) entry which is preliminary data.</text>
</comment>
<keyword evidence="2" id="KW-1185">Reference proteome</keyword>
<organism evidence="1 2">
    <name type="scientific">Saccharicrinis fermentans DSM 9555 = JCM 21142</name>
    <dbReference type="NCBI Taxonomy" id="869213"/>
    <lineage>
        <taxon>Bacteria</taxon>
        <taxon>Pseudomonadati</taxon>
        <taxon>Bacteroidota</taxon>
        <taxon>Bacteroidia</taxon>
        <taxon>Marinilabiliales</taxon>
        <taxon>Marinilabiliaceae</taxon>
        <taxon>Saccharicrinis</taxon>
    </lineage>
</organism>